<dbReference type="EMBL" id="CP067089">
    <property type="protein sequence ID" value="QQO09256.1"/>
    <property type="molecule type" value="Genomic_DNA"/>
</dbReference>
<protein>
    <submittedName>
        <fullName evidence="3">FMN-binding protein</fullName>
    </submittedName>
</protein>
<dbReference type="SMART" id="SM00900">
    <property type="entry name" value="FMN_bind"/>
    <property type="match status" value="1"/>
</dbReference>
<dbReference type="PROSITE" id="PS51257">
    <property type="entry name" value="PROKAR_LIPOPROTEIN"/>
    <property type="match status" value="1"/>
</dbReference>
<organism evidence="3 4">
    <name type="scientific">Breznakiella homolactica</name>
    <dbReference type="NCBI Taxonomy" id="2798577"/>
    <lineage>
        <taxon>Bacteria</taxon>
        <taxon>Pseudomonadati</taxon>
        <taxon>Spirochaetota</taxon>
        <taxon>Spirochaetia</taxon>
        <taxon>Spirochaetales</taxon>
        <taxon>Breznakiellaceae</taxon>
        <taxon>Breznakiella</taxon>
    </lineage>
</organism>
<dbReference type="Pfam" id="PF04205">
    <property type="entry name" value="FMN_bind"/>
    <property type="match status" value="1"/>
</dbReference>
<dbReference type="RefSeq" id="WP_215626562.1">
    <property type="nucleotide sequence ID" value="NZ_CP067089.2"/>
</dbReference>
<dbReference type="AlphaFoldDB" id="A0A7T7XMT7"/>
<dbReference type="InterPro" id="IPR007329">
    <property type="entry name" value="FMN-bd"/>
</dbReference>
<gene>
    <name evidence="3" type="ORF">JFL75_20380</name>
</gene>
<keyword evidence="4" id="KW-1185">Reference proteome</keyword>
<reference evidence="3" key="1">
    <citation type="submission" date="2021-01" db="EMBL/GenBank/DDBJ databases">
        <title>Description of Breznakiella homolactica.</title>
        <authorList>
            <person name="Song Y."/>
            <person name="Brune A."/>
        </authorList>
    </citation>
    <scope>NUCLEOTIDE SEQUENCE</scope>
    <source>
        <strain evidence="3">RmG30</strain>
    </source>
</reference>
<evidence type="ECO:0000313" key="4">
    <source>
        <dbReference type="Proteomes" id="UP000595917"/>
    </source>
</evidence>
<dbReference type="GO" id="GO:0010181">
    <property type="term" value="F:FMN binding"/>
    <property type="evidence" value="ECO:0007669"/>
    <property type="project" value="InterPro"/>
</dbReference>
<dbReference type="KEGG" id="bhc:JFL75_20380"/>
<feature type="chain" id="PRO_5030538044" evidence="1">
    <location>
        <begin position="22"/>
        <end position="118"/>
    </location>
</feature>
<sequence>MKRISVVLAAAVLVAALSACASSGSSAAAIYNPGSYEGVGEGYHGDIRVSVTVTAAAITGVEIVSHGDTPGIGTVAFEDLTPAVIDANSTNVDTVAGATGSSRGFLAAVENALSKARL</sequence>
<proteinExistence type="predicted"/>
<keyword evidence="1" id="KW-0732">Signal</keyword>
<feature type="domain" description="FMN-binding" evidence="2">
    <location>
        <begin position="42"/>
        <end position="116"/>
    </location>
</feature>
<accession>A0A7T7XMT7</accession>
<dbReference type="Proteomes" id="UP000595917">
    <property type="component" value="Chromosome"/>
</dbReference>
<evidence type="ECO:0000256" key="1">
    <source>
        <dbReference type="SAM" id="SignalP"/>
    </source>
</evidence>
<dbReference type="GO" id="GO:0016020">
    <property type="term" value="C:membrane"/>
    <property type="evidence" value="ECO:0007669"/>
    <property type="project" value="InterPro"/>
</dbReference>
<dbReference type="Gene3D" id="3.90.1010.20">
    <property type="match status" value="1"/>
</dbReference>
<evidence type="ECO:0000259" key="2">
    <source>
        <dbReference type="SMART" id="SM00900"/>
    </source>
</evidence>
<name>A0A7T7XMT7_9SPIR</name>
<feature type="signal peptide" evidence="1">
    <location>
        <begin position="1"/>
        <end position="21"/>
    </location>
</feature>
<evidence type="ECO:0000313" key="3">
    <source>
        <dbReference type="EMBL" id="QQO09256.1"/>
    </source>
</evidence>